<keyword evidence="2 8" id="KW-0813">Transport</keyword>
<proteinExistence type="inferred from homology"/>
<gene>
    <name evidence="10" type="ORF">NBM05_13240</name>
</gene>
<evidence type="ECO:0000313" key="11">
    <source>
        <dbReference type="Proteomes" id="UP001139502"/>
    </source>
</evidence>
<evidence type="ECO:0000259" key="9">
    <source>
        <dbReference type="PROSITE" id="PS50928"/>
    </source>
</evidence>
<feature type="transmembrane region" description="Helical" evidence="8">
    <location>
        <begin position="140"/>
        <end position="161"/>
    </location>
</feature>
<dbReference type="InterPro" id="IPR043429">
    <property type="entry name" value="ArtM/GltK/GlnP/TcyL/YhdX-like"/>
</dbReference>
<dbReference type="Proteomes" id="UP001139502">
    <property type="component" value="Unassembled WGS sequence"/>
</dbReference>
<keyword evidence="5" id="KW-0029">Amino-acid transport</keyword>
<keyword evidence="6 8" id="KW-1133">Transmembrane helix</keyword>
<evidence type="ECO:0000256" key="7">
    <source>
        <dbReference type="ARBA" id="ARBA00023136"/>
    </source>
</evidence>
<evidence type="ECO:0000256" key="4">
    <source>
        <dbReference type="ARBA" id="ARBA00022692"/>
    </source>
</evidence>
<comment type="caution">
    <text evidence="10">The sequence shown here is derived from an EMBL/GenBank/DDBJ whole genome shotgun (WGS) entry which is preliminary data.</text>
</comment>
<dbReference type="InterPro" id="IPR035906">
    <property type="entry name" value="MetI-like_sf"/>
</dbReference>
<evidence type="ECO:0000256" key="3">
    <source>
        <dbReference type="ARBA" id="ARBA00022475"/>
    </source>
</evidence>
<sequence length="229" mass="24840">MVIFDIFTTLLQGVKYTLLVSFAAFFLGALIAVPVTAARRSRYAFVRGIGTAYVELLRGIPPLPWLFIVFFGLPSFGVILPPIQSGILVFGLVGGAYLTEIYRSGFRAVPNGQVEAGEALGVSRFYIYVKILIPQAVRTMLPLAIAYLIGLLKDSAIVSIVGVQDISALSLVENRSSSDGLLVFIVASAMYLILSVPIGIFGRWLGVRLTGRRKRTPEPATVTEAVMIR</sequence>
<dbReference type="Pfam" id="PF00528">
    <property type="entry name" value="BPD_transp_1"/>
    <property type="match status" value="1"/>
</dbReference>
<dbReference type="InterPro" id="IPR010065">
    <property type="entry name" value="AA_ABC_transptr_permease_3TM"/>
</dbReference>
<feature type="transmembrane region" description="Helical" evidence="8">
    <location>
        <begin position="79"/>
        <end position="98"/>
    </location>
</feature>
<dbReference type="CDD" id="cd06261">
    <property type="entry name" value="TM_PBP2"/>
    <property type="match status" value="1"/>
</dbReference>
<dbReference type="Gene3D" id="1.10.3720.10">
    <property type="entry name" value="MetI-like"/>
    <property type="match status" value="1"/>
</dbReference>
<evidence type="ECO:0000256" key="5">
    <source>
        <dbReference type="ARBA" id="ARBA00022970"/>
    </source>
</evidence>
<feature type="transmembrane region" description="Helical" evidence="8">
    <location>
        <begin position="181"/>
        <end position="205"/>
    </location>
</feature>
<organism evidence="10 11">
    <name type="scientific">Rothia santali</name>
    <dbReference type="NCBI Taxonomy" id="2949643"/>
    <lineage>
        <taxon>Bacteria</taxon>
        <taxon>Bacillati</taxon>
        <taxon>Actinomycetota</taxon>
        <taxon>Actinomycetes</taxon>
        <taxon>Micrococcales</taxon>
        <taxon>Micrococcaceae</taxon>
        <taxon>Rothia</taxon>
    </lineage>
</organism>
<dbReference type="InterPro" id="IPR000515">
    <property type="entry name" value="MetI-like"/>
</dbReference>
<feature type="transmembrane region" description="Helical" evidence="8">
    <location>
        <begin position="16"/>
        <end position="35"/>
    </location>
</feature>
<accession>A0A9X2HEQ2</accession>
<dbReference type="SUPFAM" id="SSF161098">
    <property type="entry name" value="MetI-like"/>
    <property type="match status" value="1"/>
</dbReference>
<comment type="subcellular location">
    <subcellularLocation>
        <location evidence="1 8">Cell membrane</location>
        <topology evidence="1 8">Multi-pass membrane protein</topology>
    </subcellularLocation>
</comment>
<dbReference type="PROSITE" id="PS50928">
    <property type="entry name" value="ABC_TM1"/>
    <property type="match status" value="1"/>
</dbReference>
<evidence type="ECO:0000256" key="6">
    <source>
        <dbReference type="ARBA" id="ARBA00022989"/>
    </source>
</evidence>
<comment type="similarity">
    <text evidence="8">Belongs to the binding-protein-dependent transport system permease family.</text>
</comment>
<dbReference type="GO" id="GO:0006865">
    <property type="term" value="P:amino acid transport"/>
    <property type="evidence" value="ECO:0007669"/>
    <property type="project" value="UniProtKB-KW"/>
</dbReference>
<keyword evidence="11" id="KW-1185">Reference proteome</keyword>
<evidence type="ECO:0000256" key="1">
    <source>
        <dbReference type="ARBA" id="ARBA00004651"/>
    </source>
</evidence>
<keyword evidence="4 8" id="KW-0812">Transmembrane</keyword>
<feature type="domain" description="ABC transmembrane type-1" evidence="9">
    <location>
        <begin position="14"/>
        <end position="202"/>
    </location>
</feature>
<dbReference type="GO" id="GO:0022857">
    <property type="term" value="F:transmembrane transporter activity"/>
    <property type="evidence" value="ECO:0007669"/>
    <property type="project" value="InterPro"/>
</dbReference>
<dbReference type="PANTHER" id="PTHR30614:SF0">
    <property type="entry name" value="L-CYSTINE TRANSPORT SYSTEM PERMEASE PROTEIN TCYL"/>
    <property type="match status" value="1"/>
</dbReference>
<protein>
    <submittedName>
        <fullName evidence="10">Amino acid ABC transporter permease</fullName>
    </submittedName>
</protein>
<dbReference type="GO" id="GO:0043190">
    <property type="term" value="C:ATP-binding cassette (ABC) transporter complex"/>
    <property type="evidence" value="ECO:0007669"/>
    <property type="project" value="InterPro"/>
</dbReference>
<dbReference type="RefSeq" id="WP_254168378.1">
    <property type="nucleotide sequence ID" value="NZ_JANAFB010000043.1"/>
</dbReference>
<dbReference type="AlphaFoldDB" id="A0A9X2HEQ2"/>
<name>A0A9X2HEQ2_9MICC</name>
<dbReference type="NCBIfam" id="TIGR01726">
    <property type="entry name" value="HEQRo_perm_3TM"/>
    <property type="match status" value="1"/>
</dbReference>
<dbReference type="PANTHER" id="PTHR30614">
    <property type="entry name" value="MEMBRANE COMPONENT OF AMINO ACID ABC TRANSPORTER"/>
    <property type="match status" value="1"/>
</dbReference>
<reference evidence="10" key="1">
    <citation type="submission" date="2022-06" db="EMBL/GenBank/DDBJ databases">
        <title>Rothia sp. isolated from sandalwood seedling.</title>
        <authorList>
            <person name="Tuikhar N."/>
            <person name="Kirdat K."/>
            <person name="Thorat V."/>
            <person name="Swetha P."/>
            <person name="Padma S."/>
            <person name="Sundararaj R."/>
            <person name="Yadav A."/>
        </authorList>
    </citation>
    <scope>NUCLEOTIDE SEQUENCE</scope>
    <source>
        <strain evidence="10">AR01</strain>
    </source>
</reference>
<keyword evidence="3" id="KW-1003">Cell membrane</keyword>
<evidence type="ECO:0000313" key="10">
    <source>
        <dbReference type="EMBL" id="MCP3426945.1"/>
    </source>
</evidence>
<feature type="transmembrane region" description="Helical" evidence="8">
    <location>
        <begin position="56"/>
        <end position="73"/>
    </location>
</feature>
<evidence type="ECO:0000256" key="2">
    <source>
        <dbReference type="ARBA" id="ARBA00022448"/>
    </source>
</evidence>
<dbReference type="EMBL" id="JANAFB010000043">
    <property type="protein sequence ID" value="MCP3426945.1"/>
    <property type="molecule type" value="Genomic_DNA"/>
</dbReference>
<keyword evidence="7 8" id="KW-0472">Membrane</keyword>
<evidence type="ECO:0000256" key="8">
    <source>
        <dbReference type="RuleBase" id="RU363032"/>
    </source>
</evidence>